<accession>A0A1B6MTK1</accession>
<evidence type="ECO:0000313" key="3">
    <source>
        <dbReference type="EMBL" id="JAT39233.1"/>
    </source>
</evidence>
<feature type="domain" description="CS" evidence="2">
    <location>
        <begin position="16"/>
        <end position="101"/>
    </location>
</feature>
<dbReference type="InterPro" id="IPR007052">
    <property type="entry name" value="CS_dom"/>
</dbReference>
<dbReference type="Pfam" id="PF04969">
    <property type="entry name" value="CS"/>
    <property type="match status" value="1"/>
</dbReference>
<sequence length="199" mass="22796">MNDKESENASKIQSCELKPKYDWYQTDSHVTVNILIKNLSKDEVKVNFEEKSFTLNLPQGNTFSLNLMKPIAPSQCNYRIMQTKVELKLKKLNEDSWTELEAAEGPETKEVSSLPLVKHNWDKFVETELKDDASQGEAALNELFQRIYSEGSDEVKKAMNKSFLESGGTVLSTNWNEVGEKKVDIKPPDGMEWKKWDEA</sequence>
<dbReference type="InterPro" id="IPR044563">
    <property type="entry name" value="Sgt1-like"/>
</dbReference>
<gene>
    <name evidence="3" type="ORF">g.18239</name>
</gene>
<dbReference type="PROSITE" id="PS51203">
    <property type="entry name" value="CS"/>
    <property type="match status" value="1"/>
</dbReference>
<dbReference type="GO" id="GO:0051087">
    <property type="term" value="F:protein-folding chaperone binding"/>
    <property type="evidence" value="ECO:0007669"/>
    <property type="project" value="InterPro"/>
</dbReference>
<feature type="domain" description="SGS" evidence="1">
    <location>
        <begin position="110"/>
        <end position="198"/>
    </location>
</feature>
<dbReference type="EMBL" id="GEBQ01000744">
    <property type="protein sequence ID" value="JAT39233.1"/>
    <property type="molecule type" value="Transcribed_RNA"/>
</dbReference>
<dbReference type="InterPro" id="IPR008978">
    <property type="entry name" value="HSP20-like_chaperone"/>
</dbReference>
<protein>
    <recommendedName>
        <fullName evidence="4">CS domain-containing protein</fullName>
    </recommendedName>
</protein>
<evidence type="ECO:0000259" key="1">
    <source>
        <dbReference type="PROSITE" id="PS51048"/>
    </source>
</evidence>
<dbReference type="AlphaFoldDB" id="A0A1B6MTK1"/>
<dbReference type="SUPFAM" id="SSF49764">
    <property type="entry name" value="HSP20-like chaperones"/>
    <property type="match status" value="1"/>
</dbReference>
<evidence type="ECO:0000259" key="2">
    <source>
        <dbReference type="PROSITE" id="PS51203"/>
    </source>
</evidence>
<dbReference type="Gene3D" id="2.60.40.790">
    <property type="match status" value="1"/>
</dbReference>
<evidence type="ECO:0008006" key="4">
    <source>
        <dbReference type="Google" id="ProtNLM"/>
    </source>
</evidence>
<dbReference type="PROSITE" id="PS51048">
    <property type="entry name" value="SGS"/>
    <property type="match status" value="1"/>
</dbReference>
<organism evidence="3">
    <name type="scientific">Graphocephala atropunctata</name>
    <dbReference type="NCBI Taxonomy" id="36148"/>
    <lineage>
        <taxon>Eukaryota</taxon>
        <taxon>Metazoa</taxon>
        <taxon>Ecdysozoa</taxon>
        <taxon>Arthropoda</taxon>
        <taxon>Hexapoda</taxon>
        <taxon>Insecta</taxon>
        <taxon>Pterygota</taxon>
        <taxon>Neoptera</taxon>
        <taxon>Paraneoptera</taxon>
        <taxon>Hemiptera</taxon>
        <taxon>Auchenorrhyncha</taxon>
        <taxon>Membracoidea</taxon>
        <taxon>Cicadellidae</taxon>
        <taxon>Cicadellinae</taxon>
        <taxon>Cicadellini</taxon>
        <taxon>Graphocephala</taxon>
    </lineage>
</organism>
<proteinExistence type="predicted"/>
<dbReference type="Pfam" id="PF05002">
    <property type="entry name" value="SGS"/>
    <property type="match status" value="1"/>
</dbReference>
<dbReference type="InterPro" id="IPR007699">
    <property type="entry name" value="SGS_dom"/>
</dbReference>
<dbReference type="PANTHER" id="PTHR45862">
    <property type="entry name" value="PROTEIN SGT1 HOMOLOG"/>
    <property type="match status" value="1"/>
</dbReference>
<reference evidence="3" key="1">
    <citation type="submission" date="2015-11" db="EMBL/GenBank/DDBJ databases">
        <title>De novo transcriptome assembly of four potential Pierce s Disease insect vectors from Arizona vineyards.</title>
        <authorList>
            <person name="Tassone E.E."/>
        </authorList>
    </citation>
    <scope>NUCLEOTIDE SEQUENCE</scope>
</reference>
<name>A0A1B6MTK1_9HEMI</name>